<dbReference type="SUPFAM" id="SSF51726">
    <property type="entry name" value="UROD/MetE-like"/>
    <property type="match status" value="1"/>
</dbReference>
<evidence type="ECO:0000313" key="8">
    <source>
        <dbReference type="EMBL" id="KPU45098.1"/>
    </source>
</evidence>
<dbReference type="PANTHER" id="PTHR47099">
    <property type="entry name" value="METHYLCOBAMIDE:COM METHYLTRANSFERASE MTBA"/>
    <property type="match status" value="1"/>
</dbReference>
<gene>
    <name evidence="8" type="primary">hemE_3</name>
    <name evidence="8" type="ORF">OXPF_15760</name>
</gene>
<dbReference type="EMBL" id="LKET01000028">
    <property type="protein sequence ID" value="KPU45098.1"/>
    <property type="molecule type" value="Genomic_DNA"/>
</dbReference>
<evidence type="ECO:0000256" key="4">
    <source>
        <dbReference type="ARBA" id="ARBA00022723"/>
    </source>
</evidence>
<feature type="domain" description="Uroporphyrinogen decarboxylase (URO-D)" evidence="7">
    <location>
        <begin position="6"/>
        <end position="338"/>
    </location>
</feature>
<evidence type="ECO:0000259" key="7">
    <source>
        <dbReference type="Pfam" id="PF01208"/>
    </source>
</evidence>
<dbReference type="Gene3D" id="3.20.20.210">
    <property type="match status" value="1"/>
</dbReference>
<evidence type="ECO:0000313" key="9">
    <source>
        <dbReference type="Proteomes" id="UP000050326"/>
    </source>
</evidence>
<keyword evidence="2" id="KW-0489">Methyltransferase</keyword>
<sequence length="345" mass="37178">MGDFFTPKERLLRTLNKKGVERPPVICPGGMMNSAIVEIMETTGHTLPDAHRDWRLMSQLADDVFNLTGFENIGIPFCMTVEAEALGSEVDLGSLKCEPKIAREPYASVDNVDFLPVSAVAKSPRTEIVIQSIASLSKKQPDVPVIGSVTGPVSTAASITDPMTFLKELYKNKDMTHKVLDYVTDALIEYARLLVDNGAAVISIADPTATGEILGPRIFAEYAVTYLNKLADSIHKLGVPVIIHICGKVGSVTGNLKDLRCDAISTDAMVNLHSLKEELKDTTVMGNISTYLLEFGNEESVRQNTSRLVEKGIDIIAPACGLSTSTSLKNIRALTGAVSGGVYHA</sequence>
<dbReference type="PANTHER" id="PTHR47099:SF1">
    <property type="entry name" value="METHYLCOBAMIDE:COM METHYLTRANSFERASE MTBA"/>
    <property type="match status" value="1"/>
</dbReference>
<dbReference type="NCBIfam" id="NF004889">
    <property type="entry name" value="PRK06252.1"/>
    <property type="match status" value="1"/>
</dbReference>
<accession>A0A0P9AI15</accession>
<evidence type="ECO:0000256" key="2">
    <source>
        <dbReference type="ARBA" id="ARBA00022603"/>
    </source>
</evidence>
<dbReference type="STRING" id="36849.OXPF_15760"/>
<dbReference type="EC" id="4.1.1.37" evidence="8"/>
<name>A0A0P9AI15_9CLOT</name>
<protein>
    <submittedName>
        <fullName evidence="8">Uroporphyrinogen decarboxylase</fullName>
        <ecNumber evidence="8">4.1.1.37</ecNumber>
    </submittedName>
</protein>
<comment type="cofactor">
    <cofactor evidence="1">
        <name>Zn(2+)</name>
        <dbReference type="ChEBI" id="CHEBI:29105"/>
    </cofactor>
</comment>
<evidence type="ECO:0000256" key="1">
    <source>
        <dbReference type="ARBA" id="ARBA00001947"/>
    </source>
</evidence>
<keyword evidence="3" id="KW-0808">Transferase</keyword>
<dbReference type="GO" id="GO:0006779">
    <property type="term" value="P:porphyrin-containing compound biosynthetic process"/>
    <property type="evidence" value="ECO:0007669"/>
    <property type="project" value="InterPro"/>
</dbReference>
<dbReference type="InterPro" id="IPR038071">
    <property type="entry name" value="UROD/MetE-like_sf"/>
</dbReference>
<evidence type="ECO:0000256" key="5">
    <source>
        <dbReference type="ARBA" id="ARBA00022833"/>
    </source>
</evidence>
<dbReference type="InterPro" id="IPR006360">
    <property type="entry name" value="Mtase_MtaA_CmuA"/>
</dbReference>
<keyword evidence="5" id="KW-0862">Zinc</keyword>
<dbReference type="OrthoDB" id="8452307at2"/>
<keyword evidence="8" id="KW-0456">Lyase</keyword>
<dbReference type="GO" id="GO:0008168">
    <property type="term" value="F:methyltransferase activity"/>
    <property type="evidence" value="ECO:0007669"/>
    <property type="project" value="UniProtKB-KW"/>
</dbReference>
<evidence type="ECO:0000256" key="6">
    <source>
        <dbReference type="ARBA" id="ARBA00022994"/>
    </source>
</evidence>
<keyword evidence="4" id="KW-0479">Metal-binding</keyword>
<dbReference type="InterPro" id="IPR052024">
    <property type="entry name" value="Methanogen_methyltrans"/>
</dbReference>
<organism evidence="8 9">
    <name type="scientific">Oxobacter pfennigii</name>
    <dbReference type="NCBI Taxonomy" id="36849"/>
    <lineage>
        <taxon>Bacteria</taxon>
        <taxon>Bacillati</taxon>
        <taxon>Bacillota</taxon>
        <taxon>Clostridia</taxon>
        <taxon>Eubacteriales</taxon>
        <taxon>Clostridiaceae</taxon>
        <taxon>Oxobacter</taxon>
    </lineage>
</organism>
<dbReference type="GO" id="GO:0004853">
    <property type="term" value="F:uroporphyrinogen decarboxylase activity"/>
    <property type="evidence" value="ECO:0007669"/>
    <property type="project" value="UniProtKB-EC"/>
</dbReference>
<dbReference type="RefSeq" id="WP_054874636.1">
    <property type="nucleotide sequence ID" value="NZ_LKET01000028.1"/>
</dbReference>
<dbReference type="Pfam" id="PF01208">
    <property type="entry name" value="URO-D"/>
    <property type="match status" value="1"/>
</dbReference>
<evidence type="ECO:0000256" key="3">
    <source>
        <dbReference type="ARBA" id="ARBA00022679"/>
    </source>
</evidence>
<dbReference type="PATRIC" id="fig|36849.3.peg.1667"/>
<comment type="caution">
    <text evidence="8">The sequence shown here is derived from an EMBL/GenBank/DDBJ whole genome shotgun (WGS) entry which is preliminary data.</text>
</comment>
<keyword evidence="6" id="KW-0484">Methanogenesis</keyword>
<dbReference type="GO" id="GO:0046872">
    <property type="term" value="F:metal ion binding"/>
    <property type="evidence" value="ECO:0007669"/>
    <property type="project" value="UniProtKB-KW"/>
</dbReference>
<dbReference type="InterPro" id="IPR000257">
    <property type="entry name" value="Uroporphyrinogen_deCOase"/>
</dbReference>
<dbReference type="GO" id="GO:0032259">
    <property type="term" value="P:methylation"/>
    <property type="evidence" value="ECO:0007669"/>
    <property type="project" value="UniProtKB-KW"/>
</dbReference>
<dbReference type="GO" id="GO:0015948">
    <property type="term" value="P:methanogenesis"/>
    <property type="evidence" value="ECO:0007669"/>
    <property type="project" value="UniProtKB-KW"/>
</dbReference>
<dbReference type="NCBIfam" id="TIGR01463">
    <property type="entry name" value="mtaA_cmuA"/>
    <property type="match status" value="1"/>
</dbReference>
<dbReference type="AlphaFoldDB" id="A0A0P9AI15"/>
<dbReference type="Proteomes" id="UP000050326">
    <property type="component" value="Unassembled WGS sequence"/>
</dbReference>
<keyword evidence="9" id="KW-1185">Reference proteome</keyword>
<reference evidence="8 9" key="1">
    <citation type="submission" date="2015-09" db="EMBL/GenBank/DDBJ databases">
        <title>Genome sequence of Oxobacter pfennigii DSM 3222.</title>
        <authorList>
            <person name="Poehlein A."/>
            <person name="Bengelsdorf F.R."/>
            <person name="Schiel-Bengelsdorf B."/>
            <person name="Duerre P."/>
            <person name="Daniel R."/>
        </authorList>
    </citation>
    <scope>NUCLEOTIDE SEQUENCE [LARGE SCALE GENOMIC DNA]</scope>
    <source>
        <strain evidence="8 9">DSM 3222</strain>
    </source>
</reference>
<proteinExistence type="predicted"/>
<dbReference type="GO" id="GO:0006730">
    <property type="term" value="P:one-carbon metabolic process"/>
    <property type="evidence" value="ECO:0007669"/>
    <property type="project" value="InterPro"/>
</dbReference>